<sequence>MTALQRSFEKRKNQKTFMFFSTNKHKRLKSCSVRKELRPFHAPIVDFSYGKPDPLTCEWR</sequence>
<comment type="caution">
    <text evidence="1">The sequence shown here is derived from an EMBL/GenBank/DDBJ whole genome shotgun (WGS) entry which is preliminary data.</text>
</comment>
<dbReference type="Proteomes" id="UP001341840">
    <property type="component" value="Unassembled WGS sequence"/>
</dbReference>
<evidence type="ECO:0000313" key="2">
    <source>
        <dbReference type="Proteomes" id="UP001341840"/>
    </source>
</evidence>
<feature type="non-terminal residue" evidence="1">
    <location>
        <position position="60"/>
    </location>
</feature>
<accession>A0ABU6ZDM8</accession>
<protein>
    <submittedName>
        <fullName evidence="1">Uncharacterized protein</fullName>
    </submittedName>
</protein>
<evidence type="ECO:0000313" key="1">
    <source>
        <dbReference type="EMBL" id="MED6220064.1"/>
    </source>
</evidence>
<reference evidence="1 2" key="1">
    <citation type="journal article" date="2023" name="Plants (Basel)">
        <title>Bridging the Gap: Combining Genomics and Transcriptomics Approaches to Understand Stylosanthes scabra, an Orphan Legume from the Brazilian Caatinga.</title>
        <authorList>
            <person name="Ferreira-Neto J.R.C."/>
            <person name="da Silva M.D."/>
            <person name="Binneck E."/>
            <person name="de Melo N.F."/>
            <person name="da Silva R.H."/>
            <person name="de Melo A.L.T.M."/>
            <person name="Pandolfi V."/>
            <person name="Bustamante F.O."/>
            <person name="Brasileiro-Vidal A.C."/>
            <person name="Benko-Iseppon A.M."/>
        </authorList>
    </citation>
    <scope>NUCLEOTIDE SEQUENCE [LARGE SCALE GENOMIC DNA]</scope>
    <source>
        <tissue evidence="1">Leaves</tissue>
    </source>
</reference>
<proteinExistence type="predicted"/>
<name>A0ABU6ZDM8_9FABA</name>
<gene>
    <name evidence="1" type="ORF">PIB30_041452</name>
</gene>
<organism evidence="1 2">
    <name type="scientific">Stylosanthes scabra</name>
    <dbReference type="NCBI Taxonomy" id="79078"/>
    <lineage>
        <taxon>Eukaryota</taxon>
        <taxon>Viridiplantae</taxon>
        <taxon>Streptophyta</taxon>
        <taxon>Embryophyta</taxon>
        <taxon>Tracheophyta</taxon>
        <taxon>Spermatophyta</taxon>
        <taxon>Magnoliopsida</taxon>
        <taxon>eudicotyledons</taxon>
        <taxon>Gunneridae</taxon>
        <taxon>Pentapetalae</taxon>
        <taxon>rosids</taxon>
        <taxon>fabids</taxon>
        <taxon>Fabales</taxon>
        <taxon>Fabaceae</taxon>
        <taxon>Papilionoideae</taxon>
        <taxon>50 kb inversion clade</taxon>
        <taxon>dalbergioids sensu lato</taxon>
        <taxon>Dalbergieae</taxon>
        <taxon>Pterocarpus clade</taxon>
        <taxon>Stylosanthes</taxon>
    </lineage>
</organism>
<keyword evidence="2" id="KW-1185">Reference proteome</keyword>
<dbReference type="EMBL" id="JASCZI010272090">
    <property type="protein sequence ID" value="MED6220064.1"/>
    <property type="molecule type" value="Genomic_DNA"/>
</dbReference>